<keyword evidence="3" id="KW-1185">Reference proteome</keyword>
<accession>A0ABQ7R6F2</accession>
<keyword evidence="1" id="KW-0732">Signal</keyword>
<evidence type="ECO:0000256" key="1">
    <source>
        <dbReference type="SAM" id="SignalP"/>
    </source>
</evidence>
<protein>
    <submittedName>
        <fullName evidence="2">Uncharacterized protein</fullName>
    </submittedName>
</protein>
<gene>
    <name evidence="2" type="ORF">JYU34_001223</name>
</gene>
<dbReference type="EMBL" id="JAHIBW010000002">
    <property type="protein sequence ID" value="KAG7312841.1"/>
    <property type="molecule type" value="Genomic_DNA"/>
</dbReference>
<sequence>MVSKALVVLCLQAVAFQAVYSQYIPQVLTNQCGQQILPSPPTVIPSPQTTVIQDSSVSNNLANALQLLVVSSLLNNALPFNQQEVLVPTCGGSYITEQVIPQVVPQVVNGYYPQIAQFGQLGQLGQQIVAPSVLGPVYGQSLVGPSVINPGCGCGLSGVQYYV</sequence>
<name>A0ABQ7R6F2_PLUXY</name>
<comment type="caution">
    <text evidence="2">The sequence shown here is derived from an EMBL/GenBank/DDBJ whole genome shotgun (WGS) entry which is preliminary data.</text>
</comment>
<feature type="chain" id="PRO_5046692742" evidence="1">
    <location>
        <begin position="22"/>
        <end position="163"/>
    </location>
</feature>
<evidence type="ECO:0000313" key="2">
    <source>
        <dbReference type="EMBL" id="KAG7312841.1"/>
    </source>
</evidence>
<proteinExistence type="predicted"/>
<evidence type="ECO:0000313" key="3">
    <source>
        <dbReference type="Proteomes" id="UP000823941"/>
    </source>
</evidence>
<feature type="signal peptide" evidence="1">
    <location>
        <begin position="1"/>
        <end position="21"/>
    </location>
</feature>
<organism evidence="2 3">
    <name type="scientific">Plutella xylostella</name>
    <name type="common">Diamondback moth</name>
    <name type="synonym">Plutella maculipennis</name>
    <dbReference type="NCBI Taxonomy" id="51655"/>
    <lineage>
        <taxon>Eukaryota</taxon>
        <taxon>Metazoa</taxon>
        <taxon>Ecdysozoa</taxon>
        <taxon>Arthropoda</taxon>
        <taxon>Hexapoda</taxon>
        <taxon>Insecta</taxon>
        <taxon>Pterygota</taxon>
        <taxon>Neoptera</taxon>
        <taxon>Endopterygota</taxon>
        <taxon>Lepidoptera</taxon>
        <taxon>Glossata</taxon>
        <taxon>Ditrysia</taxon>
        <taxon>Yponomeutoidea</taxon>
        <taxon>Plutellidae</taxon>
        <taxon>Plutella</taxon>
    </lineage>
</organism>
<reference evidence="2 3" key="1">
    <citation type="submission" date="2021-06" db="EMBL/GenBank/DDBJ databases">
        <title>A haploid diamondback moth (Plutella xylostella L.) genome assembly resolves 31 chromosomes and identifies a diamide resistance mutation.</title>
        <authorList>
            <person name="Ward C.M."/>
            <person name="Perry K.D."/>
            <person name="Baker G."/>
            <person name="Powis K."/>
            <person name="Heckel D.G."/>
            <person name="Baxter S.W."/>
        </authorList>
    </citation>
    <scope>NUCLEOTIDE SEQUENCE [LARGE SCALE GENOMIC DNA]</scope>
    <source>
        <strain evidence="2 3">LV</strain>
        <tissue evidence="2">Single pupa</tissue>
    </source>
</reference>
<dbReference type="Proteomes" id="UP000823941">
    <property type="component" value="Chromosome 2"/>
</dbReference>